<gene>
    <name evidence="1" type="ORF">WQ57_15110</name>
</gene>
<keyword evidence="2" id="KW-1185">Reference proteome</keyword>
<dbReference type="OrthoDB" id="2969222at2"/>
<sequence length="87" mass="10174">MKFKFSITKIVFANPLLNEKIAYVETTATDLHQNKTTGNIRVRFNDHGIFPIPEDIASFTSQLSLRRLVAVELKRYIKPQKRWLEPE</sequence>
<reference evidence="1 2" key="1">
    <citation type="submission" date="2015-04" db="EMBL/GenBank/DDBJ databases">
        <title>Taxonomic description and genome sequence of Bacillus campisalis sp. nov., a novel member of the genus Bacillus isolated from solar saltern.</title>
        <authorList>
            <person name="Mathan Kumar R."/>
            <person name="Kaur G."/>
            <person name="Kumar A."/>
            <person name="Singh N.K."/>
            <person name="Kaur N."/>
            <person name="Kumar N."/>
            <person name="Mayilraj S."/>
        </authorList>
    </citation>
    <scope>NUCLEOTIDE SEQUENCE [LARGE SCALE GENOMIC DNA]</scope>
    <source>
        <strain evidence="1 2">SA2-6</strain>
    </source>
</reference>
<evidence type="ECO:0008006" key="3">
    <source>
        <dbReference type="Google" id="ProtNLM"/>
    </source>
</evidence>
<dbReference type="RefSeq" id="WP_046524616.1">
    <property type="nucleotide sequence ID" value="NZ_LAYY01000016.1"/>
</dbReference>
<evidence type="ECO:0000313" key="1">
    <source>
        <dbReference type="EMBL" id="KKK37278.1"/>
    </source>
</evidence>
<dbReference type="Proteomes" id="UP000034166">
    <property type="component" value="Unassembled WGS sequence"/>
</dbReference>
<accession>A0A0M2ST18</accession>
<protein>
    <recommendedName>
        <fullName evidence="3">Diaminopimelate epimerase</fullName>
    </recommendedName>
</protein>
<dbReference type="EMBL" id="LAYY01000016">
    <property type="protein sequence ID" value="KKK37278.1"/>
    <property type="molecule type" value="Genomic_DNA"/>
</dbReference>
<evidence type="ECO:0000313" key="2">
    <source>
        <dbReference type="Proteomes" id="UP000034166"/>
    </source>
</evidence>
<proteinExistence type="predicted"/>
<dbReference type="AlphaFoldDB" id="A0A0M2ST18"/>
<organism evidence="1 2">
    <name type="scientific">Mesobacillus campisalis</name>
    <dbReference type="NCBI Taxonomy" id="1408103"/>
    <lineage>
        <taxon>Bacteria</taxon>
        <taxon>Bacillati</taxon>
        <taxon>Bacillota</taxon>
        <taxon>Bacilli</taxon>
        <taxon>Bacillales</taxon>
        <taxon>Bacillaceae</taxon>
        <taxon>Mesobacillus</taxon>
    </lineage>
</organism>
<name>A0A0M2ST18_9BACI</name>
<comment type="caution">
    <text evidence="1">The sequence shown here is derived from an EMBL/GenBank/DDBJ whole genome shotgun (WGS) entry which is preliminary data.</text>
</comment>
<dbReference type="PATRIC" id="fig|1408103.3.peg.3397"/>